<dbReference type="EMBL" id="UFTA01000002">
    <property type="protein sequence ID" value="SUU92204.1"/>
    <property type="molecule type" value="Genomic_DNA"/>
</dbReference>
<organism evidence="2 3">
    <name type="scientific">Anaerococcus octavius</name>
    <dbReference type="NCBI Taxonomy" id="54007"/>
    <lineage>
        <taxon>Bacteria</taxon>
        <taxon>Bacillati</taxon>
        <taxon>Bacillota</taxon>
        <taxon>Tissierellia</taxon>
        <taxon>Tissierellales</taxon>
        <taxon>Peptoniphilaceae</taxon>
        <taxon>Anaerococcus</taxon>
    </lineage>
</organism>
<dbReference type="Gene3D" id="1.20.120.1810">
    <property type="match status" value="1"/>
</dbReference>
<evidence type="ECO:0000259" key="1">
    <source>
        <dbReference type="Pfam" id="PF04542"/>
    </source>
</evidence>
<dbReference type="Pfam" id="PF04542">
    <property type="entry name" value="Sigma70_r2"/>
    <property type="match status" value="1"/>
</dbReference>
<gene>
    <name evidence="2" type="primary">sigK</name>
    <name evidence="2" type="ORF">NCTC9810_00529</name>
</gene>
<dbReference type="GO" id="GO:0006352">
    <property type="term" value="P:DNA-templated transcription initiation"/>
    <property type="evidence" value="ECO:0007669"/>
    <property type="project" value="InterPro"/>
</dbReference>
<dbReference type="AlphaFoldDB" id="A0A380WV96"/>
<dbReference type="InterPro" id="IPR007627">
    <property type="entry name" value="RNA_pol_sigma70_r2"/>
</dbReference>
<protein>
    <submittedName>
        <fullName evidence="2">RNA polymerase sigma-28 factor</fullName>
    </submittedName>
</protein>
<evidence type="ECO:0000313" key="2">
    <source>
        <dbReference type="EMBL" id="SUU92204.1"/>
    </source>
</evidence>
<reference evidence="2 3" key="1">
    <citation type="submission" date="2018-06" db="EMBL/GenBank/DDBJ databases">
        <authorList>
            <consortium name="Pathogen Informatics"/>
            <person name="Doyle S."/>
        </authorList>
    </citation>
    <scope>NUCLEOTIDE SEQUENCE [LARGE SCALE GENOMIC DNA]</scope>
    <source>
        <strain evidence="2 3">NCTC9810</strain>
    </source>
</reference>
<dbReference type="GO" id="GO:0003700">
    <property type="term" value="F:DNA-binding transcription factor activity"/>
    <property type="evidence" value="ECO:0007669"/>
    <property type="project" value="InterPro"/>
</dbReference>
<dbReference type="SUPFAM" id="SSF88946">
    <property type="entry name" value="Sigma2 domain of RNA polymerase sigma factors"/>
    <property type="match status" value="1"/>
</dbReference>
<proteinExistence type="predicted"/>
<feature type="domain" description="RNA polymerase sigma-70 region 2" evidence="1">
    <location>
        <begin position="45"/>
        <end position="93"/>
    </location>
</feature>
<dbReference type="InterPro" id="IPR013325">
    <property type="entry name" value="RNA_pol_sigma_r2"/>
</dbReference>
<dbReference type="OrthoDB" id="1693255at2"/>
<dbReference type="Proteomes" id="UP000255124">
    <property type="component" value="Unassembled WGS sequence"/>
</dbReference>
<dbReference type="RefSeq" id="WP_115595086.1">
    <property type="nucleotide sequence ID" value="NZ_UFTA01000002.1"/>
</dbReference>
<evidence type="ECO:0000313" key="3">
    <source>
        <dbReference type="Proteomes" id="UP000255124"/>
    </source>
</evidence>
<accession>A0A380WV96</accession>
<name>A0A380WV96_9FIRM</name>
<sequence>MEQAISYDNNIDLFKEYQKTKSIRLRNEIALKNKKLIYIGMKGLYSSNANDIEELEQEAFICLLKAVETFDVSKGFKFSTYAISCIKAITRNRLDYSIDLSLDEPIQNQDGENLSMVDTLEDERVDIESDCVDRYNRNRFK</sequence>